<feature type="compositionally biased region" description="Basic and acidic residues" evidence="1">
    <location>
        <begin position="1"/>
        <end position="13"/>
    </location>
</feature>
<sequence>MDQKQGEAVDALRKKERYGKKGSYQKKNQYFPANKTNFISKKCTKCLIEHPHRKCPAYGKQCLNCSKFNHFAKACRIPRKTKKLHEVGQPDSENEEEFEVGTVKDTQLKSEWKISLNVRGQTVTAKVDTGAQANVMSKFTADKLDAMIETSSVKLKSYSGDKISVLGQVDIPCFYKGEKY</sequence>
<name>A0AAE1BCL2_9GAST</name>
<protein>
    <submittedName>
        <fullName evidence="3">Uncharacterized protein</fullName>
    </submittedName>
</protein>
<comment type="caution">
    <text evidence="3">The sequence shown here is derived from an EMBL/GenBank/DDBJ whole genome shotgun (WGS) entry which is preliminary data.</text>
</comment>
<feature type="region of interest" description="Disordered" evidence="1">
    <location>
        <begin position="1"/>
        <end position="23"/>
    </location>
</feature>
<dbReference type="SUPFAM" id="SSF50630">
    <property type="entry name" value="Acid proteases"/>
    <property type="match status" value="1"/>
</dbReference>
<feature type="compositionally biased region" description="Basic residues" evidence="1">
    <location>
        <begin position="14"/>
        <end position="23"/>
    </location>
</feature>
<dbReference type="EMBL" id="JAWDGP010000209">
    <property type="protein sequence ID" value="KAK3802851.1"/>
    <property type="molecule type" value="Genomic_DNA"/>
</dbReference>
<dbReference type="Proteomes" id="UP001283361">
    <property type="component" value="Unassembled WGS sequence"/>
</dbReference>
<dbReference type="Gene3D" id="2.40.70.10">
    <property type="entry name" value="Acid Proteases"/>
    <property type="match status" value="1"/>
</dbReference>
<accession>A0AAE1BCL2</accession>
<keyword evidence="4" id="KW-1185">Reference proteome</keyword>
<organism evidence="3 4">
    <name type="scientific">Elysia crispata</name>
    <name type="common">lettuce slug</name>
    <dbReference type="NCBI Taxonomy" id="231223"/>
    <lineage>
        <taxon>Eukaryota</taxon>
        <taxon>Metazoa</taxon>
        <taxon>Spiralia</taxon>
        <taxon>Lophotrochozoa</taxon>
        <taxon>Mollusca</taxon>
        <taxon>Gastropoda</taxon>
        <taxon>Heterobranchia</taxon>
        <taxon>Euthyneura</taxon>
        <taxon>Panpulmonata</taxon>
        <taxon>Sacoglossa</taxon>
        <taxon>Placobranchoidea</taxon>
        <taxon>Plakobranchidae</taxon>
        <taxon>Elysia</taxon>
    </lineage>
</organism>
<evidence type="ECO:0000313" key="2">
    <source>
        <dbReference type="EMBL" id="KAK3767699.1"/>
    </source>
</evidence>
<evidence type="ECO:0000313" key="4">
    <source>
        <dbReference type="Proteomes" id="UP001283361"/>
    </source>
</evidence>
<dbReference type="InterPro" id="IPR021109">
    <property type="entry name" value="Peptidase_aspartic_dom_sf"/>
</dbReference>
<gene>
    <name evidence="2" type="ORF">RRG08_022733</name>
    <name evidence="3" type="ORF">RRG08_027840</name>
</gene>
<dbReference type="EMBL" id="JAWDGP010004118">
    <property type="protein sequence ID" value="KAK3767699.1"/>
    <property type="molecule type" value="Genomic_DNA"/>
</dbReference>
<evidence type="ECO:0000256" key="1">
    <source>
        <dbReference type="SAM" id="MobiDB-lite"/>
    </source>
</evidence>
<reference evidence="3" key="1">
    <citation type="journal article" date="2023" name="G3 (Bethesda)">
        <title>A reference genome for the long-term kleptoplast-retaining sea slug Elysia crispata morphotype clarki.</title>
        <authorList>
            <person name="Eastman K.E."/>
            <person name="Pendleton A.L."/>
            <person name="Shaikh M.A."/>
            <person name="Suttiyut T."/>
            <person name="Ogas R."/>
            <person name="Tomko P."/>
            <person name="Gavelis G."/>
            <person name="Widhalm J.R."/>
            <person name="Wisecaver J.H."/>
        </authorList>
    </citation>
    <scope>NUCLEOTIDE SEQUENCE</scope>
    <source>
        <strain evidence="3">ECLA1</strain>
    </source>
</reference>
<dbReference type="AlphaFoldDB" id="A0AAE1BCL2"/>
<proteinExistence type="predicted"/>
<evidence type="ECO:0000313" key="3">
    <source>
        <dbReference type="EMBL" id="KAK3802851.1"/>
    </source>
</evidence>